<evidence type="ECO:0000313" key="7">
    <source>
        <dbReference type="EMBL" id="GMN68599.1"/>
    </source>
</evidence>
<dbReference type="AlphaFoldDB" id="A0AA88JC22"/>
<feature type="compositionally biased region" description="Polar residues" evidence="5">
    <location>
        <begin position="532"/>
        <end position="546"/>
    </location>
</feature>
<accession>A0AA88JC22</accession>
<proteinExistence type="inferred from homology"/>
<dbReference type="GO" id="GO:0008234">
    <property type="term" value="F:cysteine-type peptidase activity"/>
    <property type="evidence" value="ECO:0007669"/>
    <property type="project" value="InterPro"/>
</dbReference>
<feature type="domain" description="Ubiquitin-like protease family profile" evidence="6">
    <location>
        <begin position="493"/>
        <end position="748"/>
    </location>
</feature>
<organism evidence="7 8">
    <name type="scientific">Ficus carica</name>
    <name type="common">Common fig</name>
    <dbReference type="NCBI Taxonomy" id="3494"/>
    <lineage>
        <taxon>Eukaryota</taxon>
        <taxon>Viridiplantae</taxon>
        <taxon>Streptophyta</taxon>
        <taxon>Embryophyta</taxon>
        <taxon>Tracheophyta</taxon>
        <taxon>Spermatophyta</taxon>
        <taxon>Magnoliopsida</taxon>
        <taxon>eudicotyledons</taxon>
        <taxon>Gunneridae</taxon>
        <taxon>Pentapetalae</taxon>
        <taxon>rosids</taxon>
        <taxon>fabids</taxon>
        <taxon>Rosales</taxon>
        <taxon>Moraceae</taxon>
        <taxon>Ficeae</taxon>
        <taxon>Ficus</taxon>
    </lineage>
</organism>
<name>A0AA88JC22_FICCA</name>
<dbReference type="Gene3D" id="3.40.395.10">
    <property type="entry name" value="Adenoviral Proteinase, Chain A"/>
    <property type="match status" value="1"/>
</dbReference>
<keyword evidence="2" id="KW-0645">Protease</keyword>
<feature type="coiled-coil region" evidence="4">
    <location>
        <begin position="368"/>
        <end position="402"/>
    </location>
</feature>
<sequence>MVHGLSWIGWLPKLLHVKLCVSWFELKWTAAFNHSLAMYHVVLAERKLTSYVYAVVYVCMASKLPLVVPIHIKLGLVYNLIMMAFKEGLKVRYSSKYLSYEAVQGQPCIQPFMHLETLSWAGQVFHNTMMRLANHSAMSDALWFQLGEDLGRFSINEFCLITGLSCMSNAKFDNDDDAVRLSLLYIMFFIPLSDASAVKIDPKFFALVDDLDAFNAFPWGVLSWEATRAAICHTVDNRMSSKRRPLKKIYKVHYNLPGFPHALLVWAYDILPSIASKFTTKYEQAIPRMMSWTTAKNVKYDDVVAAFTTVGEFQLKGFVLMPTEEELKNPWVARLFLKNPTSMPQLPPPKSSVPRLSTDTNSEWREFQTEIRGQVASLNKKLEDLKREQKQSNKLLRRVLKMLSANIIEKREGKAEPAPPVSSIHEINTERVELDAIKTTSPDIGSVADIGVQAVMEFLTTDKQVDERERIPEGEGMRDPGIQTKDEKVEEEIILEQDFIKVVEPGNDESSDMKKRARLSRLGQRPARPMTNVGSPSTAPTKQPNALPSGLADEPPKETLEEFREWIKKGLLKRPPPGKKIRQYPELEQRKVTTVDTFFGVKVRGLWSVYQRSPEIFDWDSCDSIFRLMLGIQVQSGSSWFEVNTLLIPIHFADLKHWALIKLEITNWTIEVYDLQQHEGPHNSKVRGGVEALSKFIPLLAERLSLFEFKPREPPRTYPIPVTIMTDISRQGNGGDCGIFTIKNAECLIEERDVRYWVIQERMQIFREWMACYLWGHARRKLESQYKSDDDVDMGF</sequence>
<dbReference type="SUPFAM" id="SSF54001">
    <property type="entry name" value="Cysteine proteinases"/>
    <property type="match status" value="1"/>
</dbReference>
<evidence type="ECO:0000256" key="2">
    <source>
        <dbReference type="ARBA" id="ARBA00022670"/>
    </source>
</evidence>
<dbReference type="EMBL" id="BTGU01000653">
    <property type="protein sequence ID" value="GMN68599.1"/>
    <property type="molecule type" value="Genomic_DNA"/>
</dbReference>
<evidence type="ECO:0000259" key="6">
    <source>
        <dbReference type="PROSITE" id="PS50600"/>
    </source>
</evidence>
<dbReference type="PANTHER" id="PTHR48449">
    <property type="entry name" value="DUF1985 DOMAIN-CONTAINING PROTEIN"/>
    <property type="match status" value="1"/>
</dbReference>
<feature type="region of interest" description="Disordered" evidence="5">
    <location>
        <begin position="505"/>
        <end position="555"/>
    </location>
</feature>
<keyword evidence="8" id="KW-1185">Reference proteome</keyword>
<comment type="caution">
    <text evidence="7">The sequence shown here is derived from an EMBL/GenBank/DDBJ whole genome shotgun (WGS) entry which is preliminary data.</text>
</comment>
<evidence type="ECO:0000256" key="5">
    <source>
        <dbReference type="SAM" id="MobiDB-lite"/>
    </source>
</evidence>
<protein>
    <recommendedName>
        <fullName evidence="6">Ubiquitin-like protease family profile domain-containing protein</fullName>
    </recommendedName>
</protein>
<comment type="similarity">
    <text evidence="1">Belongs to the peptidase C48 family.</text>
</comment>
<dbReference type="InterPro" id="IPR038765">
    <property type="entry name" value="Papain-like_cys_pep_sf"/>
</dbReference>
<dbReference type="Proteomes" id="UP001187192">
    <property type="component" value="Unassembled WGS sequence"/>
</dbReference>
<dbReference type="PANTHER" id="PTHR48449:SF1">
    <property type="entry name" value="DUF1985 DOMAIN-CONTAINING PROTEIN"/>
    <property type="match status" value="1"/>
</dbReference>
<dbReference type="GO" id="GO:0006508">
    <property type="term" value="P:proteolysis"/>
    <property type="evidence" value="ECO:0007669"/>
    <property type="project" value="UniProtKB-KW"/>
</dbReference>
<dbReference type="InterPro" id="IPR003653">
    <property type="entry name" value="Peptidase_C48_C"/>
</dbReference>
<evidence type="ECO:0000256" key="4">
    <source>
        <dbReference type="SAM" id="Coils"/>
    </source>
</evidence>
<reference evidence="7" key="1">
    <citation type="submission" date="2023-07" db="EMBL/GenBank/DDBJ databases">
        <title>draft genome sequence of fig (Ficus carica).</title>
        <authorList>
            <person name="Takahashi T."/>
            <person name="Nishimura K."/>
        </authorList>
    </citation>
    <scope>NUCLEOTIDE SEQUENCE</scope>
</reference>
<dbReference type="Pfam" id="PF02902">
    <property type="entry name" value="Peptidase_C48"/>
    <property type="match status" value="1"/>
</dbReference>
<evidence type="ECO:0000313" key="8">
    <source>
        <dbReference type="Proteomes" id="UP001187192"/>
    </source>
</evidence>
<keyword evidence="3" id="KW-0378">Hydrolase</keyword>
<evidence type="ECO:0000256" key="1">
    <source>
        <dbReference type="ARBA" id="ARBA00005234"/>
    </source>
</evidence>
<gene>
    <name evidence="7" type="ORF">TIFTF001_037655</name>
</gene>
<evidence type="ECO:0000256" key="3">
    <source>
        <dbReference type="ARBA" id="ARBA00022801"/>
    </source>
</evidence>
<keyword evidence="4" id="KW-0175">Coiled coil</keyword>
<dbReference type="PROSITE" id="PS50600">
    <property type="entry name" value="ULP_PROTEASE"/>
    <property type="match status" value="1"/>
</dbReference>